<reference evidence="7" key="2">
    <citation type="journal article" date="2017" name="J. Anim. Genet.">
        <title>Multiple reference genome sequences of hot pepper reveal the massive evolution of plant disease resistance genes by retroduplication.</title>
        <authorList>
            <person name="Kim S."/>
            <person name="Park J."/>
            <person name="Yeom S.-I."/>
            <person name="Kim Y.-M."/>
            <person name="Seo E."/>
            <person name="Kim K.-T."/>
            <person name="Kim M.-S."/>
            <person name="Lee J.M."/>
            <person name="Cheong K."/>
            <person name="Shin H.-S."/>
            <person name="Kim S.-B."/>
            <person name="Han K."/>
            <person name="Lee J."/>
            <person name="Park M."/>
            <person name="Lee H.-A."/>
            <person name="Lee H.-Y."/>
            <person name="Lee Y."/>
            <person name="Oh S."/>
            <person name="Lee J.H."/>
            <person name="Choi E."/>
            <person name="Choi E."/>
            <person name="Lee S.E."/>
            <person name="Jeon J."/>
            <person name="Kim H."/>
            <person name="Choi G."/>
            <person name="Song H."/>
            <person name="Lee J."/>
            <person name="Lee S.-C."/>
            <person name="Kwon J.-K."/>
            <person name="Lee H.-Y."/>
            <person name="Koo N."/>
            <person name="Hong Y."/>
            <person name="Kim R.W."/>
            <person name="Kang W.-H."/>
            <person name="Huh J.H."/>
            <person name="Kang B.-C."/>
            <person name="Yang T.-J."/>
            <person name="Lee Y.-H."/>
            <person name="Bennetzen J.L."/>
            <person name="Choi D."/>
        </authorList>
    </citation>
    <scope>NUCLEOTIDE SEQUENCE [LARGE SCALE GENOMIC DNA]</scope>
    <source>
        <strain evidence="7">cv. PBC81</strain>
    </source>
</reference>
<organism evidence="6 7">
    <name type="scientific">Capsicum baccatum</name>
    <name type="common">Peruvian pepper</name>
    <dbReference type="NCBI Taxonomy" id="33114"/>
    <lineage>
        <taxon>Eukaryota</taxon>
        <taxon>Viridiplantae</taxon>
        <taxon>Streptophyta</taxon>
        <taxon>Embryophyta</taxon>
        <taxon>Tracheophyta</taxon>
        <taxon>Spermatophyta</taxon>
        <taxon>Magnoliopsida</taxon>
        <taxon>eudicotyledons</taxon>
        <taxon>Gunneridae</taxon>
        <taxon>Pentapetalae</taxon>
        <taxon>asterids</taxon>
        <taxon>lamiids</taxon>
        <taxon>Solanales</taxon>
        <taxon>Solanaceae</taxon>
        <taxon>Solanoideae</taxon>
        <taxon>Capsiceae</taxon>
        <taxon>Capsicum</taxon>
    </lineage>
</organism>
<dbReference type="AlphaFoldDB" id="A0A2G2WMA7"/>
<evidence type="ECO:0000256" key="2">
    <source>
        <dbReference type="PROSITE-ProRule" id="PRU00285"/>
    </source>
</evidence>
<dbReference type="PANTHER" id="PTHR11527">
    <property type="entry name" value="HEAT-SHOCK PROTEIN 20 FAMILY MEMBER"/>
    <property type="match status" value="1"/>
</dbReference>
<dbReference type="Proteomes" id="UP000224567">
    <property type="component" value="Unassembled WGS sequence"/>
</dbReference>
<comment type="caution">
    <text evidence="6">The sequence shown here is derived from an EMBL/GenBank/DDBJ whole genome shotgun (WGS) entry which is preliminary data.</text>
</comment>
<keyword evidence="7" id="KW-1185">Reference proteome</keyword>
<evidence type="ECO:0000259" key="5">
    <source>
        <dbReference type="PROSITE" id="PS01031"/>
    </source>
</evidence>
<name>A0A2G2WMA7_CAPBA</name>
<comment type="similarity">
    <text evidence="2 3">Belongs to the small heat shock protein (HSP20) family.</text>
</comment>
<keyword evidence="1 6" id="KW-0346">Stress response</keyword>
<dbReference type="SUPFAM" id="SSF49764">
    <property type="entry name" value="HSP20-like chaperones"/>
    <property type="match status" value="1"/>
</dbReference>
<evidence type="ECO:0000313" key="6">
    <source>
        <dbReference type="EMBL" id="PHT46374.1"/>
    </source>
</evidence>
<accession>A0A2G2WMA7</accession>
<protein>
    <submittedName>
        <fullName evidence="6">22.7 kDa class IV heat shock protein</fullName>
    </submittedName>
</protein>
<dbReference type="InterPro" id="IPR008978">
    <property type="entry name" value="HSP20-like_chaperone"/>
</dbReference>
<proteinExistence type="inferred from homology"/>
<dbReference type="PROSITE" id="PS01031">
    <property type="entry name" value="SHSP"/>
    <property type="match status" value="1"/>
</dbReference>
<dbReference type="Pfam" id="PF00011">
    <property type="entry name" value="HSP20"/>
    <property type="match status" value="1"/>
</dbReference>
<sequence length="173" mass="19916">MKTEDIKIEVEENRVFRVSGERKTEEEEEEEIEAGEKWHRAERRSGKFWRQFRLPGNADLEHIKAQLENGGLGFKPWKQPMAEMQGGTPYKSDIPRAIWNPPLTRWVSPQPKFAARVGVSDSDMPQGTRPTYNLSLGNNNPYRQNTILGYELSELVPSSGNHLTSHRPIFRLS</sequence>
<dbReference type="EMBL" id="MLFT02000006">
    <property type="protein sequence ID" value="PHT46374.1"/>
    <property type="molecule type" value="Genomic_DNA"/>
</dbReference>
<dbReference type="InterPro" id="IPR031107">
    <property type="entry name" value="Small_HSP"/>
</dbReference>
<evidence type="ECO:0000256" key="3">
    <source>
        <dbReference type="RuleBase" id="RU003616"/>
    </source>
</evidence>
<gene>
    <name evidence="6" type="ORF">CQW23_15532</name>
</gene>
<dbReference type="OrthoDB" id="1930537at2759"/>
<dbReference type="Gene3D" id="2.60.40.790">
    <property type="match status" value="1"/>
</dbReference>
<evidence type="ECO:0000313" key="7">
    <source>
        <dbReference type="Proteomes" id="UP000224567"/>
    </source>
</evidence>
<evidence type="ECO:0000256" key="1">
    <source>
        <dbReference type="ARBA" id="ARBA00023016"/>
    </source>
</evidence>
<evidence type="ECO:0000256" key="4">
    <source>
        <dbReference type="SAM" id="MobiDB-lite"/>
    </source>
</evidence>
<feature type="region of interest" description="Disordered" evidence="4">
    <location>
        <begin position="117"/>
        <end position="138"/>
    </location>
</feature>
<feature type="compositionally biased region" description="Polar residues" evidence="4">
    <location>
        <begin position="123"/>
        <end position="138"/>
    </location>
</feature>
<reference evidence="6 7" key="1">
    <citation type="journal article" date="2017" name="Genome Biol.">
        <title>New reference genome sequences of hot pepper reveal the massive evolution of plant disease-resistance genes by retroduplication.</title>
        <authorList>
            <person name="Kim S."/>
            <person name="Park J."/>
            <person name="Yeom S.I."/>
            <person name="Kim Y.M."/>
            <person name="Seo E."/>
            <person name="Kim K.T."/>
            <person name="Kim M.S."/>
            <person name="Lee J.M."/>
            <person name="Cheong K."/>
            <person name="Shin H.S."/>
            <person name="Kim S.B."/>
            <person name="Han K."/>
            <person name="Lee J."/>
            <person name="Park M."/>
            <person name="Lee H.A."/>
            <person name="Lee H.Y."/>
            <person name="Lee Y."/>
            <person name="Oh S."/>
            <person name="Lee J.H."/>
            <person name="Choi E."/>
            <person name="Choi E."/>
            <person name="Lee S.E."/>
            <person name="Jeon J."/>
            <person name="Kim H."/>
            <person name="Choi G."/>
            <person name="Song H."/>
            <person name="Lee J."/>
            <person name="Lee S.C."/>
            <person name="Kwon J.K."/>
            <person name="Lee H.Y."/>
            <person name="Koo N."/>
            <person name="Hong Y."/>
            <person name="Kim R.W."/>
            <person name="Kang W.H."/>
            <person name="Huh J.H."/>
            <person name="Kang B.C."/>
            <person name="Yang T.J."/>
            <person name="Lee Y.H."/>
            <person name="Bennetzen J.L."/>
            <person name="Choi D."/>
        </authorList>
    </citation>
    <scope>NUCLEOTIDE SEQUENCE [LARGE SCALE GENOMIC DNA]</scope>
    <source>
        <strain evidence="7">cv. PBC81</strain>
    </source>
</reference>
<feature type="domain" description="SHSP" evidence="5">
    <location>
        <begin position="1"/>
        <end position="93"/>
    </location>
</feature>
<dbReference type="InterPro" id="IPR002068">
    <property type="entry name" value="A-crystallin/Hsp20_dom"/>
</dbReference>